<keyword evidence="7" id="KW-0804">Transcription</keyword>
<evidence type="ECO:0000256" key="5">
    <source>
        <dbReference type="ARBA" id="ARBA00023015"/>
    </source>
</evidence>
<evidence type="ECO:0000256" key="9">
    <source>
        <dbReference type="ARBA" id="ARBA00023242"/>
    </source>
</evidence>
<evidence type="ECO:0000256" key="4">
    <source>
        <dbReference type="ARBA" id="ARBA00022833"/>
    </source>
</evidence>
<evidence type="ECO:0000256" key="3">
    <source>
        <dbReference type="ARBA" id="ARBA00022771"/>
    </source>
</evidence>
<dbReference type="GO" id="GO:0008270">
    <property type="term" value="F:zinc ion binding"/>
    <property type="evidence" value="ECO:0007669"/>
    <property type="project" value="UniProtKB-KW"/>
</dbReference>
<keyword evidence="2" id="KW-0479">Metal-binding</keyword>
<evidence type="ECO:0000256" key="7">
    <source>
        <dbReference type="ARBA" id="ARBA00023163"/>
    </source>
</evidence>
<evidence type="ECO:0000256" key="10">
    <source>
        <dbReference type="SAM" id="MobiDB-lite"/>
    </source>
</evidence>
<dbReference type="GO" id="GO:0004879">
    <property type="term" value="F:nuclear receptor activity"/>
    <property type="evidence" value="ECO:0000318"/>
    <property type="project" value="GO_Central"/>
</dbReference>
<keyword evidence="12" id="KW-1185">Reference proteome</keyword>
<evidence type="ECO:0000313" key="12">
    <source>
        <dbReference type="Proteomes" id="UP000005239"/>
    </source>
</evidence>
<dbReference type="PANTHER" id="PTHR24083">
    <property type="entry name" value="NUCLEAR HORMONE RECEPTOR"/>
    <property type="match status" value="1"/>
</dbReference>
<dbReference type="InterPro" id="IPR000536">
    <property type="entry name" value="Nucl_hrmn_rcpt_lig-bd"/>
</dbReference>
<dbReference type="Gene3D" id="1.10.565.10">
    <property type="entry name" value="Retinoid X Receptor"/>
    <property type="match status" value="1"/>
</dbReference>
<proteinExistence type="inferred from homology"/>
<feature type="compositionally biased region" description="Polar residues" evidence="10">
    <location>
        <begin position="77"/>
        <end position="89"/>
    </location>
</feature>
<keyword evidence="9" id="KW-0539">Nucleus</keyword>
<dbReference type="EnsemblMetazoa" id="PPA43971.1">
    <property type="protein sequence ID" value="PPA43971.1"/>
    <property type="gene ID" value="WBGene00282340"/>
</dbReference>
<dbReference type="InterPro" id="IPR050274">
    <property type="entry name" value="Nuclear_hormone_rcpt_NR2"/>
</dbReference>
<dbReference type="PROSITE" id="PS51030">
    <property type="entry name" value="NUCLEAR_REC_DBD_2"/>
    <property type="match status" value="1"/>
</dbReference>
<protein>
    <submittedName>
        <fullName evidence="11">Nhr-64</fullName>
    </submittedName>
</protein>
<dbReference type="Pfam" id="PF00105">
    <property type="entry name" value="zf-C4"/>
    <property type="match status" value="1"/>
</dbReference>
<sequence length="356" mass="38860">MPLSYPYHLQPLSLSSISTDRCVICGDKATGKHYGALSCDGCKGESHSISLPIEHQEYTVVSFAEVYARNTTIPADSEASVSSINTSDRSPPTSNGVPSVSNPPSHSGETLLDKLITVEGQLRFLRSSVITKTADAERKEAATRDVTDSMHQQLRLLTEWAKKIDVYNELSSKTRKLLLSSYAAQHLVLCAAFRSTHLSNSLWLTNDTCLPKDSPSIPDVNRVTGKIINTITASMRKLGIRSYEYIAIKGIAFFDPLACINSSQEEIDRVEETRIQLITSLEARISSESSSSSSTSLRLSQLLLLLPAATSVSRDLIEDVHLCTIFGLADIDIFMSNLLLPKTGEGETLNGLPLVI</sequence>
<keyword evidence="4" id="KW-0862">Zinc</keyword>
<reference evidence="12" key="1">
    <citation type="journal article" date="2008" name="Nat. Genet.">
        <title>The Pristionchus pacificus genome provides a unique perspective on nematode lifestyle and parasitism.</title>
        <authorList>
            <person name="Dieterich C."/>
            <person name="Clifton S.W."/>
            <person name="Schuster L.N."/>
            <person name="Chinwalla A."/>
            <person name="Delehaunty K."/>
            <person name="Dinkelacker I."/>
            <person name="Fulton L."/>
            <person name="Fulton R."/>
            <person name="Godfrey J."/>
            <person name="Minx P."/>
            <person name="Mitreva M."/>
            <person name="Roeseler W."/>
            <person name="Tian H."/>
            <person name="Witte H."/>
            <person name="Yang S.P."/>
            <person name="Wilson R.K."/>
            <person name="Sommer R.J."/>
        </authorList>
    </citation>
    <scope>NUCLEOTIDE SEQUENCE [LARGE SCALE GENOMIC DNA]</scope>
    <source>
        <strain evidence="12">PS312</strain>
    </source>
</reference>
<dbReference type="SUPFAM" id="SSF57716">
    <property type="entry name" value="Glucocorticoid receptor-like (DNA-binding domain)"/>
    <property type="match status" value="1"/>
</dbReference>
<keyword evidence="3" id="KW-0863">Zinc-finger</keyword>
<organism evidence="11 12">
    <name type="scientific">Pristionchus pacificus</name>
    <name type="common">Parasitic nematode worm</name>
    <dbReference type="NCBI Taxonomy" id="54126"/>
    <lineage>
        <taxon>Eukaryota</taxon>
        <taxon>Metazoa</taxon>
        <taxon>Ecdysozoa</taxon>
        <taxon>Nematoda</taxon>
        <taxon>Chromadorea</taxon>
        <taxon>Rhabditida</taxon>
        <taxon>Rhabditina</taxon>
        <taxon>Diplogasteromorpha</taxon>
        <taxon>Diplogasteroidea</taxon>
        <taxon>Neodiplogasteridae</taxon>
        <taxon>Pristionchus</taxon>
    </lineage>
</organism>
<dbReference type="GO" id="GO:0030154">
    <property type="term" value="P:cell differentiation"/>
    <property type="evidence" value="ECO:0000318"/>
    <property type="project" value="GO_Central"/>
</dbReference>
<accession>A0A2A6BM72</accession>
<gene>
    <name evidence="11" type="primary">WBGene00282340</name>
</gene>
<dbReference type="SUPFAM" id="SSF48508">
    <property type="entry name" value="Nuclear receptor ligand-binding domain"/>
    <property type="match status" value="1"/>
</dbReference>
<dbReference type="Gene3D" id="3.30.50.10">
    <property type="entry name" value="Erythroid Transcription Factor GATA-1, subunit A"/>
    <property type="match status" value="1"/>
</dbReference>
<dbReference type="SMART" id="SM00430">
    <property type="entry name" value="HOLI"/>
    <property type="match status" value="1"/>
</dbReference>
<keyword evidence="5" id="KW-0805">Transcription regulation</keyword>
<accession>A0A8R1Z2K2</accession>
<dbReference type="InterPro" id="IPR035500">
    <property type="entry name" value="NHR-like_dom_sf"/>
</dbReference>
<keyword evidence="8" id="KW-0675">Receptor</keyword>
<keyword evidence="6" id="KW-0238">DNA-binding</keyword>
<evidence type="ECO:0000256" key="2">
    <source>
        <dbReference type="ARBA" id="ARBA00022723"/>
    </source>
</evidence>
<evidence type="ECO:0000256" key="6">
    <source>
        <dbReference type="ARBA" id="ARBA00023125"/>
    </source>
</evidence>
<feature type="region of interest" description="Disordered" evidence="10">
    <location>
        <begin position="77"/>
        <end position="108"/>
    </location>
</feature>
<dbReference type="Pfam" id="PF00104">
    <property type="entry name" value="Hormone_recep"/>
    <property type="match status" value="1"/>
</dbReference>
<name>A0A2A6BM72_PRIPA</name>
<reference evidence="11" key="2">
    <citation type="submission" date="2022-06" db="UniProtKB">
        <authorList>
            <consortium name="EnsemblMetazoa"/>
        </authorList>
    </citation>
    <scope>IDENTIFICATION</scope>
    <source>
        <strain evidence="11">PS312</strain>
    </source>
</reference>
<dbReference type="PROSITE" id="PS51843">
    <property type="entry name" value="NR_LBD"/>
    <property type="match status" value="1"/>
</dbReference>
<dbReference type="GO" id="GO:0000978">
    <property type="term" value="F:RNA polymerase II cis-regulatory region sequence-specific DNA binding"/>
    <property type="evidence" value="ECO:0000318"/>
    <property type="project" value="GO_Central"/>
</dbReference>
<evidence type="ECO:0000313" key="11">
    <source>
        <dbReference type="EnsemblMetazoa" id="PPA43971.1"/>
    </source>
</evidence>
<dbReference type="AlphaFoldDB" id="A0A2A6BM72"/>
<dbReference type="InterPro" id="IPR001628">
    <property type="entry name" value="Znf_hrmn_rcpt"/>
</dbReference>
<comment type="similarity">
    <text evidence="1">Belongs to the nuclear hormone receptor family.</text>
</comment>
<dbReference type="InterPro" id="IPR013088">
    <property type="entry name" value="Znf_NHR/GATA"/>
</dbReference>
<evidence type="ECO:0000256" key="1">
    <source>
        <dbReference type="ARBA" id="ARBA00005993"/>
    </source>
</evidence>
<dbReference type="GO" id="GO:0006357">
    <property type="term" value="P:regulation of transcription by RNA polymerase II"/>
    <property type="evidence" value="ECO:0000318"/>
    <property type="project" value="GO_Central"/>
</dbReference>
<evidence type="ECO:0000256" key="8">
    <source>
        <dbReference type="ARBA" id="ARBA00023170"/>
    </source>
</evidence>
<feature type="compositionally biased region" description="Low complexity" evidence="10">
    <location>
        <begin position="90"/>
        <end position="108"/>
    </location>
</feature>
<dbReference type="Proteomes" id="UP000005239">
    <property type="component" value="Unassembled WGS sequence"/>
</dbReference>